<feature type="compositionally biased region" description="Polar residues" evidence="1">
    <location>
        <begin position="2610"/>
        <end position="2619"/>
    </location>
</feature>
<evidence type="ECO:0000256" key="1">
    <source>
        <dbReference type="SAM" id="MobiDB-lite"/>
    </source>
</evidence>
<feature type="region of interest" description="Disordered" evidence="1">
    <location>
        <begin position="2493"/>
        <end position="2517"/>
    </location>
</feature>
<proteinExistence type="predicted"/>
<accession>A0AA86U7Z5</accession>
<evidence type="ECO:0000313" key="4">
    <source>
        <dbReference type="EMBL" id="CAL6068405.1"/>
    </source>
</evidence>
<evidence type="ECO:0000313" key="3">
    <source>
        <dbReference type="EMBL" id="CAI9946630.1"/>
    </source>
</evidence>
<feature type="transmembrane region" description="Helical" evidence="2">
    <location>
        <begin position="2442"/>
        <end position="2464"/>
    </location>
</feature>
<comment type="caution">
    <text evidence="3">The sequence shown here is derived from an EMBL/GenBank/DDBJ whole genome shotgun (WGS) entry which is preliminary data.</text>
</comment>
<dbReference type="SUPFAM" id="SSF48695">
    <property type="entry name" value="Multiheme cytochromes"/>
    <property type="match status" value="1"/>
</dbReference>
<keyword evidence="5" id="KW-1185">Reference proteome</keyword>
<evidence type="ECO:0000256" key="2">
    <source>
        <dbReference type="SAM" id="Phobius"/>
    </source>
</evidence>
<protein>
    <submittedName>
        <fullName evidence="3">Uncharacterized protein</fullName>
    </submittedName>
</protein>
<evidence type="ECO:0000313" key="5">
    <source>
        <dbReference type="Proteomes" id="UP001642409"/>
    </source>
</evidence>
<reference evidence="3" key="1">
    <citation type="submission" date="2023-06" db="EMBL/GenBank/DDBJ databases">
        <authorList>
            <person name="Kurt Z."/>
        </authorList>
    </citation>
    <scope>NUCLEOTIDE SEQUENCE</scope>
</reference>
<keyword evidence="2" id="KW-1133">Transmembrane helix</keyword>
<dbReference type="EMBL" id="CATOUU010000763">
    <property type="protein sequence ID" value="CAI9946630.1"/>
    <property type="molecule type" value="Genomic_DNA"/>
</dbReference>
<reference evidence="4 5" key="2">
    <citation type="submission" date="2024-07" db="EMBL/GenBank/DDBJ databases">
        <authorList>
            <person name="Akdeniz Z."/>
        </authorList>
    </citation>
    <scope>NUCLEOTIDE SEQUENCE [LARGE SCALE GENOMIC DNA]</scope>
</reference>
<dbReference type="EMBL" id="CAXDID020000272">
    <property type="protein sequence ID" value="CAL6068405.1"/>
    <property type="molecule type" value="Genomic_DNA"/>
</dbReference>
<sequence length="2632" mass="279492">MIFAMYSLAIEQIQCNQNFVNIENQCACNLFLSSNKTLCGYSCAEFGEFENNGVCAKIQQKRNSCSDSSQYGAGAIFDGGSGCICDNDSGFAGTCTSPGTAACTNCYANSQVVSSNACVSCKVKFSASIGNNMLIYSDLTPSRCICNPTFGFSGSGPLGCTNSCYDNGLMVSDDSVSCIPCDQKYSKTGLVFSPVATSRCICNPNGEFSGSSSAGCTVSCFSQNEVVSSDGLTCQKCVDRFSTAANKNNLVFATDKCICDPDGEFAGSSSGCSVSCYIIDKLVSSDGLTCVDCSVKYAATDNAANLIYDALAPKRCKCDHALGFAGDYTGCSTDCFQANNVVKEDGTECQFCSEKHGDGFDFDNNKQNKCSCNSANGWAGTNICTDCTAKQMVVSDNGEKCVSCSTKYQTLTNSQYIGFLQTGVCGCDQYYGYAGTILAPSGCNISCFTLGQIPSVDGTECKECSQIYFNSEFRQNKCVCGPGFAGINSICVDCHAINQIVSKDGSQCVLCQSLYGFGSIYNQTTKQCVCDVLNGFTASLQTSLVSHNNVQCYNCWNQGQETTYDVDIISSSCEGPCAEVFDPVSHLCTSCSAKNMYFDPIKKCVSCSDQYGVGSVFDFSQKMCACDTQQGYASTLSNSQSSNFNTNCVNCFLNARTVLTGLGTSACSAPCAEIFDQQSNSCQTCASKGMLLSLSGYNKCVSCKDVYGAGSIFNSTTNQCVCDVANGFAASLSSTLTAHSNVQCSSCWNAGKEIQFDANVLQSSCKAACAQLFDPITHSCATCASKNMFYDPAKKCVSCQDQFGVGSVFDSSSGNCACDTASGYAASLDAILVSNFNARCVNCFVNSRTVQTGVGTSACNAPCAEIFDQQSNSCQTCASKSMVLVTSGYNKCISCRDLYGTGSIFNGSTNKCVCDVNNGYSASQSTVLVVHSNVQCFSCWNLGQETQFDADILQSSCKGACAEIFDSVLHQCVTCASKNMFYDAAKKCVSCQDQFGVGSIFDSVSKKCACDVQSGFASNSGPFLSSNFDTICVNCHIQARTVIHQGDQTVCSVQCSEEYDQVSNQCITCASKGLTLSVVYQKCISCKDAFGIGSIFNQSTNNCVCDVSNGYSASLIANLIPHSNIQCYSCWSNSLEVQFDTDVLQSSCKSQCAEIFNQETHLCATCSSKNLFYDSARKCISCQDKFGVGSILDVSGQCACDTSSGYAATLSSSSVNNFNTNCVNCYVNARTVIIQTDQSGCSDPCAELFDPITHSCATCASKNMFYDPAKKCVSCQDQFGVGSVFDSSSGNCACDTASGYAASLDAILVSNFNARCVNCFVNSRTVQTGVGTSACNAPCAEIFDQQSNSCQTCASKSMVLVTSGYNKCISCRDLYGTGSIFNGSTNKCVCDVNNGYSASQSTILVVHSNVQCFSCWNLGQETQFDADILQSSCKGACAEIFDSVLHQCVTCASKNMFYDAAKKCVSCQDQFGVGSIFDSVSKKCACNTAQGYASTSSQSLTNNYNTNCVNCFINGRTVLTGLGTSACSAPCAEIFDQQSNSCQTCASKGMLLSLSGYNKCVSCKDVYGAGSIFNSTTNQCVCDVANGFAASLSSTLTAHSNVQCSSCWNAGKEIQFDANVLQSSCKAACAQLFDPITHSCATCASKNMFYDPAKKCVSCQDQFGVGSVFDSSSGNCACDTASGYAASLDAILVSNFNARCVNCFVNSRTVQTGVGTSACNAPCAEIFDPTSRACQLCSSVNKILDTTTYKKCTSCQDLYGIGSKFDTQQSKCACSTDAGYAATASSTPVSNYNTPCYQCWSLQREIILGVGGKTGCSENCPEQFDAGSHVCYTCASRGLYYSTSLKYCIQCQQQFGIGSVFSTTAKGCVCDVSSGYASGQNSLTQNLNVVCVNCFNQKLLAITSADGLSSMCQSCNLQYQTTGLVFNPASPYNCQLAPGFAGKITSATAISVVNCSVSKKVPSSDLLTCVLCSDLYQNSAFSDLVNNCTCNYQGGYAGLLQSCQYCWTLNLIPSREGSSCVSCSSVYGDGSIIKPGVTLAAQQCICNSSAGYASNLTSYVDLNAGYNVKCVNCWQNQNQLTIQSTQVTTCLSCVSSFFNQTTKICVPCGTNEFFYGSSCVCDFRKGFTGLPGNCFCNQASGFTSTILNGAVTCVCNQLLGNILLTSFSANTALTCQCSAALGVSGSPGACYCSGNHAGAPGSCTCDSQRNFTGVVGACECISGFANNQNACVSCLEQQMEAYELLPRTTPKQFSCTKCAVNEVFQNGCKAKTGMVLNSTTYQANGAPVRSYMCDSTSGFAGDADSCVDCGAKKQVADGKSCRACAADEIFENNICVKCATRNAKVLNGQCKCLDGFGSPDSTKQCVKCASTQKMAVYNPVTEENTCVSCSPLQQFDGQTCKCTQTGFENVNGYCVCSAGTIQSGNQCVDISAILNKSYGGSAGLVAAIIVPIVILMIVIVIIWFKKRQNGSKSMSEVLDEKMKENAAYNNGQMLDKDVPENQSFEQNGNENQQDQENVGNNEQIIAEDQITVEHQIKYEILGEQDEVGLHRIEEVDEQKPTPIDESEILVVNEKPAKEASEPEVKPRRYIVVYEKEDEDIPIIDLDGGYDTQNNETQNEQYEDQYTDDQITL</sequence>
<gene>
    <name evidence="3" type="ORF">HINF_LOCUS34275</name>
    <name evidence="4" type="ORF">HINF_LOCUS53487</name>
</gene>
<dbReference type="Proteomes" id="UP001642409">
    <property type="component" value="Unassembled WGS sequence"/>
</dbReference>
<name>A0AA86U7Z5_9EUKA</name>
<organism evidence="3">
    <name type="scientific">Hexamita inflata</name>
    <dbReference type="NCBI Taxonomy" id="28002"/>
    <lineage>
        <taxon>Eukaryota</taxon>
        <taxon>Metamonada</taxon>
        <taxon>Diplomonadida</taxon>
        <taxon>Hexamitidae</taxon>
        <taxon>Hexamitinae</taxon>
        <taxon>Hexamita</taxon>
    </lineage>
</organism>
<dbReference type="InterPro" id="IPR036280">
    <property type="entry name" value="Multihaem_cyt_sf"/>
</dbReference>
<feature type="region of interest" description="Disordered" evidence="1">
    <location>
        <begin position="2603"/>
        <end position="2632"/>
    </location>
</feature>
<keyword evidence="2" id="KW-0472">Membrane</keyword>
<feature type="compositionally biased region" description="Low complexity" evidence="1">
    <location>
        <begin position="2505"/>
        <end position="2517"/>
    </location>
</feature>
<keyword evidence="2" id="KW-0812">Transmembrane</keyword>